<reference evidence="3" key="1">
    <citation type="journal article" date="2014" name="Int. J. Syst. Evol. Microbiol.">
        <title>Complete genome sequence of Corynebacterium casei LMG S-19264T (=DSM 44701T), isolated from a smear-ripened cheese.</title>
        <authorList>
            <consortium name="US DOE Joint Genome Institute (JGI-PGF)"/>
            <person name="Walter F."/>
            <person name="Albersmeier A."/>
            <person name="Kalinowski J."/>
            <person name="Ruckert C."/>
        </authorList>
    </citation>
    <scope>NUCLEOTIDE SEQUENCE</scope>
    <source>
        <strain evidence="3">KCTC 32296</strain>
    </source>
</reference>
<evidence type="ECO:0000313" key="3">
    <source>
        <dbReference type="EMBL" id="GGZ33479.1"/>
    </source>
</evidence>
<dbReference type="Proteomes" id="UP000662572">
    <property type="component" value="Unassembled WGS sequence"/>
</dbReference>
<dbReference type="Pfam" id="PF10988">
    <property type="entry name" value="DUF2807"/>
    <property type="match status" value="1"/>
</dbReference>
<protein>
    <recommendedName>
        <fullName evidence="2">Putative auto-transporter adhesin head GIN domain-containing protein</fullName>
    </recommendedName>
</protein>
<dbReference type="EMBL" id="BMZB01000002">
    <property type="protein sequence ID" value="GGZ33479.1"/>
    <property type="molecule type" value="Genomic_DNA"/>
</dbReference>
<feature type="domain" description="Putative auto-transporter adhesin head GIN" evidence="2">
    <location>
        <begin position="221"/>
        <end position="329"/>
    </location>
</feature>
<dbReference type="Gene3D" id="2.160.20.120">
    <property type="match status" value="1"/>
</dbReference>
<comment type="caution">
    <text evidence="3">The sequence shown here is derived from an EMBL/GenBank/DDBJ whole genome shotgun (WGS) entry which is preliminary data.</text>
</comment>
<name>A0A918UTW1_9CAUL</name>
<feature type="signal peptide" evidence="1">
    <location>
        <begin position="1"/>
        <end position="28"/>
    </location>
</feature>
<feature type="chain" id="PRO_5037387865" description="Putative auto-transporter adhesin head GIN domain-containing protein" evidence="1">
    <location>
        <begin position="29"/>
        <end position="331"/>
    </location>
</feature>
<reference evidence="3" key="2">
    <citation type="submission" date="2020-09" db="EMBL/GenBank/DDBJ databases">
        <authorList>
            <person name="Sun Q."/>
            <person name="Kim S."/>
        </authorList>
    </citation>
    <scope>NUCLEOTIDE SEQUENCE</scope>
    <source>
        <strain evidence="3">KCTC 32296</strain>
    </source>
</reference>
<dbReference type="AlphaFoldDB" id="A0A918UTW1"/>
<sequence>MRKPSLITCLFMVTPVVFVAALSARAQAATELELKHMVAHVVVTPEDRADIDLKVKNNPKLPKLTVSHKGDKLIVSGGLNRKVKSCGSHINLAIGDGKTYSRRTVEVLGVGNISYDDLPIIYVRTPRDVRLSASSPTFGEIGDTRALKLSLSSCGTWTAGAVSGPLELANSGSGDIRITSAGDTRVATSGSGDVALGPVRKLDLSNSGSSDFSSGNVGGPASISNSGSGDLSLGAINGNLSIRTSGSGDAVVARVEGNVDISGAGSGDFSIRDGHADRVSISLAGSGDVHFGGSAGDVDASIAGSGDVRFGRVTGSVNKRVMGSGSVRVGN</sequence>
<gene>
    <name evidence="3" type="ORF">GCM10011273_19750</name>
</gene>
<keyword evidence="1" id="KW-0732">Signal</keyword>
<evidence type="ECO:0000259" key="2">
    <source>
        <dbReference type="Pfam" id="PF10988"/>
    </source>
</evidence>
<evidence type="ECO:0000256" key="1">
    <source>
        <dbReference type="SAM" id="SignalP"/>
    </source>
</evidence>
<organism evidence="3 4">
    <name type="scientific">Asticcacaulis endophyticus</name>
    <dbReference type="NCBI Taxonomy" id="1395890"/>
    <lineage>
        <taxon>Bacteria</taxon>
        <taxon>Pseudomonadati</taxon>
        <taxon>Pseudomonadota</taxon>
        <taxon>Alphaproteobacteria</taxon>
        <taxon>Caulobacterales</taxon>
        <taxon>Caulobacteraceae</taxon>
        <taxon>Asticcacaulis</taxon>
    </lineage>
</organism>
<proteinExistence type="predicted"/>
<evidence type="ECO:0000313" key="4">
    <source>
        <dbReference type="Proteomes" id="UP000662572"/>
    </source>
</evidence>
<dbReference type="RefSeq" id="WP_189486284.1">
    <property type="nucleotide sequence ID" value="NZ_BMZB01000002.1"/>
</dbReference>
<dbReference type="InterPro" id="IPR021255">
    <property type="entry name" value="DUF2807"/>
</dbReference>
<keyword evidence="4" id="KW-1185">Reference proteome</keyword>
<accession>A0A918UTW1</accession>